<dbReference type="OrthoDB" id="7593450at2"/>
<keyword evidence="2" id="KW-1185">Reference proteome</keyword>
<organism evidence="1 2">
    <name type="scientific">Oceaniovalibus guishaninsula JLT2003</name>
    <dbReference type="NCBI Taxonomy" id="1231392"/>
    <lineage>
        <taxon>Bacteria</taxon>
        <taxon>Pseudomonadati</taxon>
        <taxon>Pseudomonadota</taxon>
        <taxon>Alphaproteobacteria</taxon>
        <taxon>Rhodobacterales</taxon>
        <taxon>Roseobacteraceae</taxon>
        <taxon>Oceaniovalibus</taxon>
    </lineage>
</organism>
<dbReference type="eggNOG" id="COG3803">
    <property type="taxonomic scope" value="Bacteria"/>
</dbReference>
<evidence type="ECO:0008006" key="3">
    <source>
        <dbReference type="Google" id="ProtNLM"/>
    </source>
</evidence>
<sequence>MPRPDDVLRFWLDEVGPDGWYVADDALDATIRDGFGALVDRAADGGHCDWATTPRTALAYLVVADQFSRNVHRGDGRAYAADRWARAIAKLALRLGWDMAVPEPGRQFFYLPLMHAESLQDQERGVRLILLRMPRTGAQNLLHARAHREVIRRFGRFPHRNADLGRATTAAEAAFLDQGGYGGVVRRLQEG</sequence>
<dbReference type="Pfam" id="PF06041">
    <property type="entry name" value="DUF924"/>
    <property type="match status" value="1"/>
</dbReference>
<name>K2I7M2_9RHOB</name>
<accession>K2I7M2</accession>
<dbReference type="Gene3D" id="1.25.40.10">
    <property type="entry name" value="Tetratricopeptide repeat domain"/>
    <property type="match status" value="1"/>
</dbReference>
<reference evidence="1 2" key="1">
    <citation type="journal article" date="2012" name="J. Bacteriol.">
        <title>Draft Genome Sequence of Oceaniovalibus guishaninsula JLT2003T.</title>
        <authorList>
            <person name="Tang K."/>
            <person name="Liu K."/>
            <person name="Jiao N."/>
        </authorList>
    </citation>
    <scope>NUCLEOTIDE SEQUENCE [LARGE SCALE GENOMIC DNA]</scope>
    <source>
        <strain evidence="1 2">JLT2003</strain>
    </source>
</reference>
<proteinExistence type="predicted"/>
<dbReference type="InterPro" id="IPR010323">
    <property type="entry name" value="DUF924"/>
</dbReference>
<dbReference type="EMBL" id="AMGO01000011">
    <property type="protein sequence ID" value="EKE45015.1"/>
    <property type="molecule type" value="Genomic_DNA"/>
</dbReference>
<dbReference type="STRING" id="1231392.OCGS_0710"/>
<dbReference type="SUPFAM" id="SSF48452">
    <property type="entry name" value="TPR-like"/>
    <property type="match status" value="1"/>
</dbReference>
<gene>
    <name evidence="1" type="ORF">OCGS_0710</name>
</gene>
<evidence type="ECO:0000313" key="1">
    <source>
        <dbReference type="EMBL" id="EKE45015.1"/>
    </source>
</evidence>
<protein>
    <recommendedName>
        <fullName evidence="3">DUF924 domain-containing protein</fullName>
    </recommendedName>
</protein>
<dbReference type="PATRIC" id="fig|1231392.3.peg.714"/>
<dbReference type="AlphaFoldDB" id="K2I7M2"/>
<dbReference type="RefSeq" id="WP_007425863.1">
    <property type="nucleotide sequence ID" value="NZ_AMGO01000011.1"/>
</dbReference>
<evidence type="ECO:0000313" key="2">
    <source>
        <dbReference type="Proteomes" id="UP000006765"/>
    </source>
</evidence>
<dbReference type="InterPro" id="IPR011990">
    <property type="entry name" value="TPR-like_helical_dom_sf"/>
</dbReference>
<dbReference type="Proteomes" id="UP000006765">
    <property type="component" value="Unassembled WGS sequence"/>
</dbReference>
<comment type="caution">
    <text evidence="1">The sequence shown here is derived from an EMBL/GenBank/DDBJ whole genome shotgun (WGS) entry which is preliminary data.</text>
</comment>
<dbReference type="Gene3D" id="1.20.58.320">
    <property type="entry name" value="TPR-like"/>
    <property type="match status" value="1"/>
</dbReference>